<dbReference type="Proteomes" id="UP000066487">
    <property type="component" value="Chromosome"/>
</dbReference>
<dbReference type="GO" id="GO:0015074">
    <property type="term" value="P:DNA integration"/>
    <property type="evidence" value="ECO:0007669"/>
    <property type="project" value="InterPro"/>
</dbReference>
<dbReference type="GO" id="GO:0003677">
    <property type="term" value="F:DNA binding"/>
    <property type="evidence" value="ECO:0007669"/>
    <property type="project" value="InterPro"/>
</dbReference>
<feature type="compositionally biased region" description="Basic residues" evidence="2">
    <location>
        <begin position="579"/>
        <end position="589"/>
    </location>
</feature>
<dbReference type="OrthoDB" id="8368662at2"/>
<name>A0A0N9WHB0_PSEFL</name>
<accession>A0A0N9WHB0</accession>
<dbReference type="InterPro" id="IPR011010">
    <property type="entry name" value="DNA_brk_join_enz"/>
</dbReference>
<feature type="compositionally biased region" description="Basic and acidic residues" evidence="2">
    <location>
        <begin position="567"/>
        <end position="578"/>
    </location>
</feature>
<keyword evidence="1" id="KW-0233">DNA recombination</keyword>
<sequence length="589" mass="66903">MNAITNSADELTQVVDRESLSPDELELLDGFDRNETRLKGAYPVEFIDTKLLIANSFLTDISCILKMDSGTVNGFKSTVKEIAQSGSYSPLSIRTTIGHLEKAVRDFPIKNFTPESYQNLIKNKSNGIANAFRTFLNIWFRLGYPGLNSETMDVVNYLKRPAPRPRARITSDDPTEGWYTTQEYDDLIDSYWLNYESGQVDLRDTTALLLNGQYGRRGRQLTTLKVCDFQCEGETDGVSGKRVSFPGAKDRGAEEWFRGSKFETHSMGGDLWDLCQLQIKETISAHEKIFKRELTPYERDQLPFFHKDNRRIASTNYPNIESFSGDDFSSSFLHLGTSGMTYMLTNPKGTPVISERTGQPVRQFAYRMRYTRARQLARMGVPRLTLQYWLGQERENSLEHYYNDPAEDARLLNDEIQAILSPLAQAFSGSIRDKESDATRGNDPSSRVELDGRHSVGSCGEHGFCSASVPIPCYRCSKFEPWVDAPHDEVLIRLIERQEEENNINLPSKARRMLVPLQLDKDIAAVRLVIKLCDARKRELSKHESTRQEHAQSESTNKQGVGLNQARENKHAESSEHGSRKKSSQTKCE</sequence>
<feature type="region of interest" description="Disordered" evidence="2">
    <location>
        <begin position="539"/>
        <end position="589"/>
    </location>
</feature>
<feature type="compositionally biased region" description="Basic and acidic residues" evidence="2">
    <location>
        <begin position="539"/>
        <end position="552"/>
    </location>
</feature>
<protein>
    <recommendedName>
        <fullName evidence="5">Integrase</fullName>
    </recommendedName>
</protein>
<evidence type="ECO:0000256" key="1">
    <source>
        <dbReference type="ARBA" id="ARBA00023172"/>
    </source>
</evidence>
<evidence type="ECO:0000256" key="2">
    <source>
        <dbReference type="SAM" id="MobiDB-lite"/>
    </source>
</evidence>
<organism evidence="3 4">
    <name type="scientific">Pseudomonas fluorescens</name>
    <dbReference type="NCBI Taxonomy" id="294"/>
    <lineage>
        <taxon>Bacteria</taxon>
        <taxon>Pseudomonadati</taxon>
        <taxon>Pseudomonadota</taxon>
        <taxon>Gammaproteobacteria</taxon>
        <taxon>Pseudomonadales</taxon>
        <taxon>Pseudomonadaceae</taxon>
        <taxon>Pseudomonas</taxon>
    </lineage>
</organism>
<dbReference type="EMBL" id="CP012830">
    <property type="protein sequence ID" value="ALI04099.1"/>
    <property type="molecule type" value="Genomic_DNA"/>
</dbReference>
<evidence type="ECO:0000313" key="3">
    <source>
        <dbReference type="EMBL" id="ALI04099.1"/>
    </source>
</evidence>
<dbReference type="RefSeq" id="WP_054597305.1">
    <property type="nucleotide sequence ID" value="NZ_CP012830.1"/>
</dbReference>
<dbReference type="SUPFAM" id="SSF56349">
    <property type="entry name" value="DNA breaking-rejoining enzymes"/>
    <property type="match status" value="1"/>
</dbReference>
<evidence type="ECO:0008006" key="5">
    <source>
        <dbReference type="Google" id="ProtNLM"/>
    </source>
</evidence>
<reference evidence="4" key="1">
    <citation type="submission" date="2015-09" db="EMBL/GenBank/DDBJ databases">
        <title>Whole genome sequence of Pseudomonas fluorescens FW300-N2E3.</title>
        <authorList>
            <person name="Ray J."/>
            <person name="Melnyk R."/>
            <person name="Deutschbauer A."/>
        </authorList>
    </citation>
    <scope>NUCLEOTIDE SEQUENCE [LARGE SCALE GENOMIC DNA]</scope>
    <source>
        <strain evidence="4">FW300-N2E3</strain>
    </source>
</reference>
<dbReference type="GO" id="GO:0006310">
    <property type="term" value="P:DNA recombination"/>
    <property type="evidence" value="ECO:0007669"/>
    <property type="project" value="UniProtKB-KW"/>
</dbReference>
<evidence type="ECO:0000313" key="4">
    <source>
        <dbReference type="Proteomes" id="UP000066487"/>
    </source>
</evidence>
<proteinExistence type="predicted"/>
<dbReference type="InterPro" id="IPR013762">
    <property type="entry name" value="Integrase-like_cat_sf"/>
</dbReference>
<reference evidence="3 4" key="2">
    <citation type="journal article" date="2018" name="Nature">
        <title>Mutant phenotypes for thousands of bacterial genes of unknown function.</title>
        <authorList>
            <person name="Price M.N."/>
            <person name="Wetmore K.M."/>
            <person name="Waters R.J."/>
            <person name="Callaghan M."/>
            <person name="Ray J."/>
            <person name="Liu H."/>
            <person name="Kuehl J.V."/>
            <person name="Melnyk R.A."/>
            <person name="Lamson J.S."/>
            <person name="Suh Y."/>
            <person name="Carlson H.K."/>
            <person name="Esquivel Z."/>
            <person name="Sadeeshkumar H."/>
            <person name="Chakraborty R."/>
            <person name="Zane G.M."/>
            <person name="Rubin B.E."/>
            <person name="Wall J.D."/>
            <person name="Visel A."/>
            <person name="Bristow J."/>
            <person name="Blow M.J."/>
            <person name="Arkin A.P."/>
            <person name="Deutschbauer A.M."/>
        </authorList>
    </citation>
    <scope>NUCLEOTIDE SEQUENCE [LARGE SCALE GENOMIC DNA]</scope>
    <source>
        <strain evidence="3 4">FW300-N2E3</strain>
    </source>
</reference>
<gene>
    <name evidence="3" type="ORF">AO353_24650</name>
</gene>
<dbReference type="AlphaFoldDB" id="A0A0N9WHB0"/>
<dbReference type="Gene3D" id="1.10.443.10">
    <property type="entry name" value="Intergrase catalytic core"/>
    <property type="match status" value="1"/>
</dbReference>